<dbReference type="AlphaFoldDB" id="A0A8T2SBR2"/>
<comment type="caution">
    <text evidence="1">The sequence shown here is derived from an EMBL/GenBank/DDBJ whole genome shotgun (WGS) entry which is preliminary data.</text>
</comment>
<dbReference type="EMBL" id="CM035426">
    <property type="protein sequence ID" value="KAH7315621.1"/>
    <property type="molecule type" value="Genomic_DNA"/>
</dbReference>
<name>A0A8T2SBR2_CERRI</name>
<proteinExistence type="predicted"/>
<organism evidence="1 2">
    <name type="scientific">Ceratopteris richardii</name>
    <name type="common">Triangle waterfern</name>
    <dbReference type="NCBI Taxonomy" id="49495"/>
    <lineage>
        <taxon>Eukaryota</taxon>
        <taxon>Viridiplantae</taxon>
        <taxon>Streptophyta</taxon>
        <taxon>Embryophyta</taxon>
        <taxon>Tracheophyta</taxon>
        <taxon>Polypodiopsida</taxon>
        <taxon>Polypodiidae</taxon>
        <taxon>Polypodiales</taxon>
        <taxon>Pteridineae</taxon>
        <taxon>Pteridaceae</taxon>
        <taxon>Parkerioideae</taxon>
        <taxon>Ceratopteris</taxon>
    </lineage>
</organism>
<dbReference type="Proteomes" id="UP000825935">
    <property type="component" value="Chromosome 21"/>
</dbReference>
<protein>
    <submittedName>
        <fullName evidence="1">Uncharacterized protein</fullName>
    </submittedName>
</protein>
<accession>A0A8T2SBR2</accession>
<reference evidence="1" key="1">
    <citation type="submission" date="2021-08" db="EMBL/GenBank/DDBJ databases">
        <title>WGS assembly of Ceratopteris richardii.</title>
        <authorList>
            <person name="Marchant D.B."/>
            <person name="Chen G."/>
            <person name="Jenkins J."/>
            <person name="Shu S."/>
            <person name="Leebens-Mack J."/>
            <person name="Grimwood J."/>
            <person name="Schmutz J."/>
            <person name="Soltis P."/>
            <person name="Soltis D."/>
            <person name="Chen Z.-H."/>
        </authorList>
    </citation>
    <scope>NUCLEOTIDE SEQUENCE</scope>
    <source>
        <strain evidence="1">Whitten #5841</strain>
        <tissue evidence="1">Leaf</tissue>
    </source>
</reference>
<gene>
    <name evidence="1" type="ORF">KP509_21G057800</name>
</gene>
<evidence type="ECO:0000313" key="1">
    <source>
        <dbReference type="EMBL" id="KAH7315621.1"/>
    </source>
</evidence>
<keyword evidence="2" id="KW-1185">Reference proteome</keyword>
<sequence length="62" mass="6779">MGTFEHKELGESLLCGALSCYICHPRLHVQCRVGFISLDLVVHMAVGASHLFFAGFFRGAVV</sequence>
<evidence type="ECO:0000313" key="2">
    <source>
        <dbReference type="Proteomes" id="UP000825935"/>
    </source>
</evidence>